<feature type="domain" description="WYL" evidence="2">
    <location>
        <begin position="168"/>
        <end position="231"/>
    </location>
</feature>
<dbReference type="PANTHER" id="PTHR34580:SF1">
    <property type="entry name" value="PROTEIN PAFC"/>
    <property type="match status" value="1"/>
</dbReference>
<dbReference type="HOGENOM" id="CLU_041141_3_1_11"/>
<accession>A0A023X6H7</accession>
<dbReference type="InterPro" id="IPR026881">
    <property type="entry name" value="WYL_dom"/>
</dbReference>
<feature type="compositionally biased region" description="Basic and acidic residues" evidence="1">
    <location>
        <begin position="357"/>
        <end position="369"/>
    </location>
</feature>
<name>A0A023X6H7_RUBRA</name>
<dbReference type="RefSeq" id="WP_038683127.1">
    <property type="nucleotide sequence ID" value="NZ_CP007514.1"/>
</dbReference>
<gene>
    <name evidence="4" type="ORF">RradSPS_2548</name>
    <name evidence="5" type="ORF">SIL72_00370</name>
</gene>
<dbReference type="EMBL" id="JAWXXX010000001">
    <property type="protein sequence ID" value="MDX5892470.1"/>
    <property type="molecule type" value="Genomic_DNA"/>
</dbReference>
<dbReference type="OrthoDB" id="3268930at2"/>
<dbReference type="Proteomes" id="UP001281130">
    <property type="component" value="Unassembled WGS sequence"/>
</dbReference>
<dbReference type="EMBL" id="CP007514">
    <property type="protein sequence ID" value="AHY47831.1"/>
    <property type="molecule type" value="Genomic_DNA"/>
</dbReference>
<dbReference type="InterPro" id="IPR051534">
    <property type="entry name" value="CBASS_pafABC_assoc_protein"/>
</dbReference>
<evidence type="ECO:0000259" key="2">
    <source>
        <dbReference type="Pfam" id="PF13280"/>
    </source>
</evidence>
<evidence type="ECO:0000313" key="4">
    <source>
        <dbReference type="EMBL" id="AHY47831.1"/>
    </source>
</evidence>
<protein>
    <submittedName>
        <fullName evidence="4">Putative transcriptional regulator</fullName>
    </submittedName>
    <submittedName>
        <fullName evidence="5">WYL domain-containing protein</fullName>
    </submittedName>
</protein>
<dbReference type="InterPro" id="IPR057727">
    <property type="entry name" value="WCX_dom"/>
</dbReference>
<dbReference type="PIRSF" id="PIRSF016838">
    <property type="entry name" value="PafC"/>
    <property type="match status" value="1"/>
</dbReference>
<dbReference type="AlphaFoldDB" id="A0A023X6H7"/>
<dbReference type="STRING" id="42256.RradSPS_2548"/>
<keyword evidence="6" id="KW-1185">Reference proteome</keyword>
<evidence type="ECO:0000313" key="6">
    <source>
        <dbReference type="Proteomes" id="UP000025229"/>
    </source>
</evidence>
<dbReference type="Proteomes" id="UP000025229">
    <property type="component" value="Chromosome"/>
</dbReference>
<evidence type="ECO:0000256" key="1">
    <source>
        <dbReference type="SAM" id="MobiDB-lite"/>
    </source>
</evidence>
<reference evidence="5" key="2">
    <citation type="submission" date="2023-11" db="EMBL/GenBank/DDBJ databases">
        <title>MicrobeMod: A computational toolkit for identifying prokaryotic methylation and restriction-modification with nanopore sequencing.</title>
        <authorList>
            <person name="Crits-Christoph A."/>
            <person name="Kang S.C."/>
            <person name="Lee H."/>
            <person name="Ostrov N."/>
        </authorList>
    </citation>
    <scope>NUCLEOTIDE SEQUENCE</scope>
    <source>
        <strain evidence="5">ATCC 51242</strain>
    </source>
</reference>
<feature type="region of interest" description="Disordered" evidence="1">
    <location>
        <begin position="344"/>
        <end position="369"/>
    </location>
</feature>
<proteinExistence type="predicted"/>
<organism evidence="4 6">
    <name type="scientific">Rubrobacter radiotolerans</name>
    <name type="common">Arthrobacter radiotolerans</name>
    <dbReference type="NCBI Taxonomy" id="42256"/>
    <lineage>
        <taxon>Bacteria</taxon>
        <taxon>Bacillati</taxon>
        <taxon>Actinomycetota</taxon>
        <taxon>Rubrobacteria</taxon>
        <taxon>Rubrobacterales</taxon>
        <taxon>Rubrobacteraceae</taxon>
        <taxon>Rubrobacter</taxon>
    </lineage>
</organism>
<dbReference type="Pfam" id="PF25583">
    <property type="entry name" value="WCX"/>
    <property type="match status" value="1"/>
</dbReference>
<dbReference type="PROSITE" id="PS52050">
    <property type="entry name" value="WYL"/>
    <property type="match status" value="1"/>
</dbReference>
<dbReference type="eggNOG" id="COG2378">
    <property type="taxonomic scope" value="Bacteria"/>
</dbReference>
<dbReference type="PANTHER" id="PTHR34580">
    <property type="match status" value="1"/>
</dbReference>
<dbReference type="KEGG" id="rrd:RradSPS_2548"/>
<feature type="domain" description="WCX" evidence="3">
    <location>
        <begin position="268"/>
        <end position="343"/>
    </location>
</feature>
<evidence type="ECO:0000313" key="5">
    <source>
        <dbReference type="EMBL" id="MDX5892470.1"/>
    </source>
</evidence>
<dbReference type="Pfam" id="PF13280">
    <property type="entry name" value="WYL"/>
    <property type="match status" value="1"/>
</dbReference>
<sequence length="369" mass="40796">MEQNRRSRAAARQLSLVAYLLFSGGRPRSEAEIRENLPAYREVYETSLGRNAGDEALAADALRKRLARDVAALGNVGIAVSVEPESEGRRYSLAPEDYGPAEVTLEADERAVLVGALRSLRRDFPYLGPLKLAVANLIGAASEEESPKRAAAFAAVATRDDERVASRLDALERGVLRRKRVRFDYYAMGSGETSLREVEPYALSLIDGVWYVVGRDTGRDALRQFRLSRIRGGVTFSTKRDFGDFEVPPDFERRLAGPRAPWQLGEPEATARFEVPEAVLRAERKYRFALEEVGDGREDARVVTTDYSGERQLAGWLLSLGEGVRALSPEPLVRRVREGLEKLVEAHSADAPNADAPKSRAEPPSEARS</sequence>
<dbReference type="InterPro" id="IPR028349">
    <property type="entry name" value="PafC-like"/>
</dbReference>
<evidence type="ECO:0000259" key="3">
    <source>
        <dbReference type="Pfam" id="PF25583"/>
    </source>
</evidence>
<reference evidence="4 6" key="1">
    <citation type="submission" date="2014-03" db="EMBL/GenBank/DDBJ databases">
        <title>Complete genome sequence of the Radio-Resistant Rubrobacter radiotolerans RSPS-4.</title>
        <authorList>
            <person name="Egas C.C."/>
            <person name="Barroso C.C."/>
            <person name="Froufe H.J.C."/>
            <person name="Pacheco J.J."/>
            <person name="Albuquerque L.L."/>
            <person name="da Costa M.M.S."/>
        </authorList>
    </citation>
    <scope>NUCLEOTIDE SEQUENCE [LARGE SCALE GENOMIC DNA]</scope>
    <source>
        <strain evidence="4 6">RSPS-4</strain>
    </source>
</reference>